<organism evidence="1 2">
    <name type="scientific">Dyadobacter chenwenxiniae</name>
    <dbReference type="NCBI Taxonomy" id="2906456"/>
    <lineage>
        <taxon>Bacteria</taxon>
        <taxon>Pseudomonadati</taxon>
        <taxon>Bacteroidota</taxon>
        <taxon>Cytophagia</taxon>
        <taxon>Cytophagales</taxon>
        <taxon>Spirosomataceae</taxon>
        <taxon>Dyadobacter</taxon>
    </lineage>
</organism>
<keyword evidence="2" id="KW-1185">Reference proteome</keyword>
<dbReference type="EMBL" id="JAJTTC010000001">
    <property type="protein sequence ID" value="MCF0061809.1"/>
    <property type="molecule type" value="Genomic_DNA"/>
</dbReference>
<reference evidence="1" key="1">
    <citation type="submission" date="2021-12" db="EMBL/GenBank/DDBJ databases">
        <title>Novel species in genus Dyadobacter.</title>
        <authorList>
            <person name="Ma C."/>
        </authorList>
    </citation>
    <scope>NUCLEOTIDE SEQUENCE</scope>
    <source>
        <strain evidence="1">LJ419</strain>
    </source>
</reference>
<accession>A0A9X1TEN1</accession>
<sequence>MMNSSRFISGPLPPITLSNVELRDLMVSLFAAHPGNYSFINFVRLISSKIIEAKVGFNAEPHTTYSGELCQGDQTKVREILWDMIIDRHLTVGCNGHHEWPNFAVTDRGKAHFKAKQNN</sequence>
<name>A0A9X1TEN1_9BACT</name>
<evidence type="ECO:0000313" key="2">
    <source>
        <dbReference type="Proteomes" id="UP001139000"/>
    </source>
</evidence>
<dbReference type="RefSeq" id="WP_234655069.1">
    <property type="nucleotide sequence ID" value="NZ_CP094997.1"/>
</dbReference>
<dbReference type="AlphaFoldDB" id="A0A9X1TEN1"/>
<comment type="caution">
    <text evidence="1">The sequence shown here is derived from an EMBL/GenBank/DDBJ whole genome shotgun (WGS) entry which is preliminary data.</text>
</comment>
<protein>
    <submittedName>
        <fullName evidence="1">Uncharacterized protein</fullName>
    </submittedName>
</protein>
<gene>
    <name evidence="1" type="ORF">LXM26_09915</name>
</gene>
<dbReference type="Proteomes" id="UP001139000">
    <property type="component" value="Unassembled WGS sequence"/>
</dbReference>
<evidence type="ECO:0000313" key="1">
    <source>
        <dbReference type="EMBL" id="MCF0061809.1"/>
    </source>
</evidence>
<proteinExistence type="predicted"/>